<dbReference type="EMBL" id="BONF01000028">
    <property type="protein sequence ID" value="GIF83367.1"/>
    <property type="molecule type" value="Genomic_DNA"/>
</dbReference>
<accession>A0A8J3NJS7</accession>
<dbReference type="Proteomes" id="UP000601223">
    <property type="component" value="Unassembled WGS sequence"/>
</dbReference>
<reference evidence="4 5" key="1">
    <citation type="submission" date="2021-01" db="EMBL/GenBank/DDBJ databases">
        <title>Whole genome shotgun sequence of Catellatospora bangladeshensis NBRC 107357.</title>
        <authorList>
            <person name="Komaki H."/>
            <person name="Tamura T."/>
        </authorList>
    </citation>
    <scope>NUCLEOTIDE SEQUENCE [LARGE SCALE GENOMIC DNA]</scope>
    <source>
        <strain evidence="4 5">NBRC 107357</strain>
    </source>
</reference>
<proteinExistence type="predicted"/>
<evidence type="ECO:0000256" key="1">
    <source>
        <dbReference type="PROSITE-ProRule" id="PRU00339"/>
    </source>
</evidence>
<feature type="compositionally biased region" description="Low complexity" evidence="2">
    <location>
        <begin position="468"/>
        <end position="479"/>
    </location>
</feature>
<organism evidence="4 5">
    <name type="scientific">Catellatospora bangladeshensis</name>
    <dbReference type="NCBI Taxonomy" id="310355"/>
    <lineage>
        <taxon>Bacteria</taxon>
        <taxon>Bacillati</taxon>
        <taxon>Actinomycetota</taxon>
        <taxon>Actinomycetes</taxon>
        <taxon>Micromonosporales</taxon>
        <taxon>Micromonosporaceae</taxon>
        <taxon>Catellatospora</taxon>
    </lineage>
</organism>
<dbReference type="InterPro" id="IPR043504">
    <property type="entry name" value="Peptidase_S1_PA_chymotrypsin"/>
</dbReference>
<feature type="transmembrane region" description="Helical" evidence="3">
    <location>
        <begin position="353"/>
        <end position="378"/>
    </location>
</feature>
<feature type="compositionally biased region" description="Polar residues" evidence="2">
    <location>
        <begin position="402"/>
        <end position="416"/>
    </location>
</feature>
<keyword evidence="1" id="KW-0802">TPR repeat</keyword>
<evidence type="ECO:0000256" key="2">
    <source>
        <dbReference type="SAM" id="MobiDB-lite"/>
    </source>
</evidence>
<evidence type="ECO:0008006" key="6">
    <source>
        <dbReference type="Google" id="ProtNLM"/>
    </source>
</evidence>
<dbReference type="SUPFAM" id="SSF50494">
    <property type="entry name" value="Trypsin-like serine proteases"/>
    <property type="match status" value="1"/>
</dbReference>
<keyword evidence="3" id="KW-1133">Transmembrane helix</keyword>
<dbReference type="PANTHER" id="PTHR43019:SF23">
    <property type="entry name" value="PROTEASE DO-LIKE 5, CHLOROPLASTIC"/>
    <property type="match status" value="1"/>
</dbReference>
<name>A0A8J3NJS7_9ACTN</name>
<feature type="region of interest" description="Disordered" evidence="2">
    <location>
        <begin position="402"/>
        <end position="506"/>
    </location>
</feature>
<dbReference type="AlphaFoldDB" id="A0A8J3NJS7"/>
<feature type="compositionally biased region" description="Pro residues" evidence="2">
    <location>
        <begin position="436"/>
        <end position="446"/>
    </location>
</feature>
<keyword evidence="3" id="KW-0812">Transmembrane</keyword>
<protein>
    <recommendedName>
        <fullName evidence="6">Trypsin-like serine protease</fullName>
    </recommendedName>
</protein>
<dbReference type="PANTHER" id="PTHR43019">
    <property type="entry name" value="SERINE ENDOPROTEASE DEGS"/>
    <property type="match status" value="1"/>
</dbReference>
<dbReference type="InterPro" id="IPR019734">
    <property type="entry name" value="TPR_rpt"/>
</dbReference>
<dbReference type="PROSITE" id="PS50005">
    <property type="entry name" value="TPR"/>
    <property type="match status" value="1"/>
</dbReference>
<dbReference type="Pfam" id="PF13365">
    <property type="entry name" value="Trypsin_2"/>
    <property type="match status" value="1"/>
</dbReference>
<keyword evidence="5" id="KW-1185">Reference proteome</keyword>
<sequence>MLVLVPAPASAAAPEYSLEERANAIVTPSLVFLEGRYKGYFRDRTSGKALSDEPVVASFRCSGFVVSANGWVVTSGHCADPTPESVVWTAAYSLAWAKVRQKALAANKVDSYAAQVVSTATFTSVADEANVRGLLWGQLGIATAGLEQQPALRGEVVTATKVDESDLALVKLAADNLPVLLADNFEINPSASFFTAGYGTGDADAVSGTYTVRTGTSKIAGTDKSGPAPRYRMDADLGGNSHGGPVFDSAGRVVGMINATIRGDKRNRLITDSTTIKSLLDSVNVANTLGPADQAYRAGLDAYFGGRYQEAISQFDKTLSASPANSLAASYRQQAAERLAIEGGASDDAPNPLFSPVVAAVAGALVLGAAGVVFALLLRRRRRPGYGPDSLMPVSANPWAPTSAQPYSAQPYSAQPGTWWPGQNGEQGAVMIPAPEHVPTPHPPVPADQQPTASQIPPPPYGNQAVLPPAADPAAQGPAGVPPADPNAGRDAAGPPPANPWGPTRP</sequence>
<keyword evidence="3" id="KW-0472">Membrane</keyword>
<feature type="repeat" description="TPR" evidence="1">
    <location>
        <begin position="292"/>
        <end position="325"/>
    </location>
</feature>
<evidence type="ECO:0000313" key="4">
    <source>
        <dbReference type="EMBL" id="GIF83367.1"/>
    </source>
</evidence>
<dbReference type="Gene3D" id="2.40.10.10">
    <property type="entry name" value="Trypsin-like serine proteases"/>
    <property type="match status" value="2"/>
</dbReference>
<feature type="compositionally biased region" description="Pro residues" evidence="2">
    <location>
        <begin position="494"/>
        <end position="506"/>
    </location>
</feature>
<evidence type="ECO:0000313" key="5">
    <source>
        <dbReference type="Proteomes" id="UP000601223"/>
    </source>
</evidence>
<gene>
    <name evidence="4" type="ORF">Cba03nite_47160</name>
</gene>
<comment type="caution">
    <text evidence="4">The sequence shown here is derived from an EMBL/GenBank/DDBJ whole genome shotgun (WGS) entry which is preliminary data.</text>
</comment>
<dbReference type="InterPro" id="IPR009003">
    <property type="entry name" value="Peptidase_S1_PA"/>
</dbReference>
<evidence type="ECO:0000256" key="3">
    <source>
        <dbReference type="SAM" id="Phobius"/>
    </source>
</evidence>